<dbReference type="EMBL" id="BMAU01021407">
    <property type="protein sequence ID" value="GFY33051.1"/>
    <property type="molecule type" value="Genomic_DNA"/>
</dbReference>
<proteinExistence type="predicted"/>
<dbReference type="AlphaFoldDB" id="A0A8X6WF52"/>
<comment type="caution">
    <text evidence="1">The sequence shown here is derived from an EMBL/GenBank/DDBJ whole genome shotgun (WGS) entry which is preliminary data.</text>
</comment>
<sequence>MLDPETLSHVSDIILSPPAANKYITLSDRLIREFADSEHRKIKKKLLTELQLDDDKPSHLLRKMKEMSGGQLQDEFLKNLWLQRLPSQIQAVLSVSSETLDKLAEIADKVADVAFTSAVYSTTSAPEPNTKNSPQKFGDVLRPRKVHFWPNIKPTRVSHLGVI</sequence>
<evidence type="ECO:0000313" key="2">
    <source>
        <dbReference type="Proteomes" id="UP000887159"/>
    </source>
</evidence>
<evidence type="ECO:0000313" key="1">
    <source>
        <dbReference type="EMBL" id="GFY33051.1"/>
    </source>
</evidence>
<reference evidence="1" key="1">
    <citation type="submission" date="2020-08" db="EMBL/GenBank/DDBJ databases">
        <title>Multicomponent nature underlies the extraordinary mechanical properties of spider dragline silk.</title>
        <authorList>
            <person name="Kono N."/>
            <person name="Nakamura H."/>
            <person name="Mori M."/>
            <person name="Yoshida Y."/>
            <person name="Ohtoshi R."/>
            <person name="Malay A.D."/>
            <person name="Moran D.A.P."/>
            <person name="Tomita M."/>
            <person name="Numata K."/>
            <person name="Arakawa K."/>
        </authorList>
    </citation>
    <scope>NUCLEOTIDE SEQUENCE</scope>
</reference>
<gene>
    <name evidence="1" type="primary">AVEN_266408_1</name>
    <name evidence="1" type="ORF">TNCV_2230021</name>
</gene>
<protein>
    <submittedName>
        <fullName evidence="1">Uncharacterized protein</fullName>
    </submittedName>
</protein>
<organism evidence="1 2">
    <name type="scientific">Trichonephila clavipes</name>
    <name type="common">Golden silk orbweaver</name>
    <name type="synonym">Nephila clavipes</name>
    <dbReference type="NCBI Taxonomy" id="2585209"/>
    <lineage>
        <taxon>Eukaryota</taxon>
        <taxon>Metazoa</taxon>
        <taxon>Ecdysozoa</taxon>
        <taxon>Arthropoda</taxon>
        <taxon>Chelicerata</taxon>
        <taxon>Arachnida</taxon>
        <taxon>Araneae</taxon>
        <taxon>Araneomorphae</taxon>
        <taxon>Entelegynae</taxon>
        <taxon>Araneoidea</taxon>
        <taxon>Nephilidae</taxon>
        <taxon>Trichonephila</taxon>
    </lineage>
</organism>
<dbReference type="PANTHER" id="PTHR33327:SF3">
    <property type="entry name" value="RNA-DIRECTED DNA POLYMERASE"/>
    <property type="match status" value="1"/>
</dbReference>
<dbReference type="PANTHER" id="PTHR33327">
    <property type="entry name" value="ENDONUCLEASE"/>
    <property type="match status" value="1"/>
</dbReference>
<dbReference type="Proteomes" id="UP000887159">
    <property type="component" value="Unassembled WGS sequence"/>
</dbReference>
<name>A0A8X6WF52_TRICX</name>
<accession>A0A8X6WF52</accession>
<keyword evidence="2" id="KW-1185">Reference proteome</keyword>